<dbReference type="Gene3D" id="3.40.50.1260">
    <property type="entry name" value="Phosphoglycerate kinase, N-terminal domain"/>
    <property type="match status" value="2"/>
</dbReference>
<sequence>MRFFGPDDAARLAAFERRFFPHPWTEEQFRASLGGSHFLCCGMTRGGRLAAYLSATLVAGELEILNIAVLPEHRRQGLARRLLGHVLHLARETGMTDAFLEVRASNVPALALYAGFGFREQGRRGAYYPDNREDALVLRLTCGETGGETGGTEGKNRQGAAMSMKFLDEMDISGKRILLRVDYNVPLDGGRITDDLRIRASLPTVRYALDKGASLVMCSHLGKAKGKPDPKFSLAPAAARLSELLGRPVAMASDCVGPEVEKMVAALKPGQVLMLENLRFHDGEEKNDPDFAKAMAAYGDLFVNDAFGTAHRPHASMVGFPKYAKAACAGFLLKREWEYLGQAMENPARPFVAVSGGAKVSSKLGVLKNLLSKVDRMVIGGAMANTFVAALGFGVGVSLVEPDLYEEARNILALAKERRVSIYLPVDFAVSLDAGRPLAEMKPAGVFPYQNIPPEGMILDIGPTSARLFAQVLAPAKTVVWNGPMGAFENPDFAEGSLSIARALADLEAVTVVGGGDTDVVVHKAGLADRMTFISTGGGASMEFLEGKELPAFKALKEC</sequence>
<evidence type="ECO:0000256" key="10">
    <source>
        <dbReference type="ARBA" id="ARBA00022840"/>
    </source>
</evidence>
<dbReference type="InterPro" id="IPR016181">
    <property type="entry name" value="Acyl_CoA_acyltransferase"/>
</dbReference>
<comment type="caution">
    <text evidence="13">The sequence shown here is derived from an EMBL/GenBank/DDBJ whole genome shotgun (WGS) entry which is preliminary data.</text>
</comment>
<evidence type="ECO:0000256" key="7">
    <source>
        <dbReference type="ARBA" id="ARBA00022679"/>
    </source>
</evidence>
<evidence type="ECO:0000256" key="3">
    <source>
        <dbReference type="ARBA" id="ARBA00008982"/>
    </source>
</evidence>
<dbReference type="CDD" id="cd04301">
    <property type="entry name" value="NAT_SF"/>
    <property type="match status" value="1"/>
</dbReference>
<dbReference type="HAMAP" id="MF_00145">
    <property type="entry name" value="Phosphoglyc_kinase"/>
    <property type="match status" value="1"/>
</dbReference>
<keyword evidence="11" id="KW-0324">Glycolysis</keyword>
<dbReference type="GO" id="GO:0008080">
    <property type="term" value="F:N-acetyltransferase activity"/>
    <property type="evidence" value="ECO:0007669"/>
    <property type="project" value="InterPro"/>
</dbReference>
<dbReference type="InterPro" id="IPR000182">
    <property type="entry name" value="GNAT_dom"/>
</dbReference>
<comment type="pathway">
    <text evidence="2">Carbohydrate degradation; glycolysis; pyruvate from D-glyceraldehyde 3-phosphate: step 2/5.</text>
</comment>
<keyword evidence="9 13" id="KW-0418">Kinase</keyword>
<evidence type="ECO:0000256" key="9">
    <source>
        <dbReference type="ARBA" id="ARBA00022777"/>
    </source>
</evidence>
<keyword evidence="10" id="KW-0067">ATP-binding</keyword>
<dbReference type="GO" id="GO:0005524">
    <property type="term" value="F:ATP binding"/>
    <property type="evidence" value="ECO:0007669"/>
    <property type="project" value="UniProtKB-KW"/>
</dbReference>
<dbReference type="GO" id="GO:0043531">
    <property type="term" value="F:ADP binding"/>
    <property type="evidence" value="ECO:0007669"/>
    <property type="project" value="TreeGrafter"/>
</dbReference>
<dbReference type="PANTHER" id="PTHR11406">
    <property type="entry name" value="PHOSPHOGLYCERATE KINASE"/>
    <property type="match status" value="1"/>
</dbReference>
<dbReference type="InterPro" id="IPR015824">
    <property type="entry name" value="Phosphoglycerate_kinase_N"/>
</dbReference>
<dbReference type="SUPFAM" id="SSF55729">
    <property type="entry name" value="Acyl-CoA N-acyltransferases (Nat)"/>
    <property type="match status" value="1"/>
</dbReference>
<keyword evidence="7 13" id="KW-0808">Transferase</keyword>
<evidence type="ECO:0000256" key="8">
    <source>
        <dbReference type="ARBA" id="ARBA00022741"/>
    </source>
</evidence>
<dbReference type="GO" id="GO:0005829">
    <property type="term" value="C:cytosol"/>
    <property type="evidence" value="ECO:0007669"/>
    <property type="project" value="TreeGrafter"/>
</dbReference>
<evidence type="ECO:0000256" key="6">
    <source>
        <dbReference type="ARBA" id="ARBA00022490"/>
    </source>
</evidence>
<dbReference type="GO" id="GO:0004618">
    <property type="term" value="F:phosphoglycerate kinase activity"/>
    <property type="evidence" value="ECO:0007669"/>
    <property type="project" value="UniProtKB-EC"/>
</dbReference>
<dbReference type="FunFam" id="3.40.50.1260:FF:000006">
    <property type="entry name" value="Phosphoglycerate kinase"/>
    <property type="match status" value="1"/>
</dbReference>
<protein>
    <recommendedName>
        <fullName evidence="5">phosphoglycerate kinase</fullName>
        <ecNumber evidence="5">2.7.2.3</ecNumber>
    </recommendedName>
</protein>
<evidence type="ECO:0000313" key="13">
    <source>
        <dbReference type="EMBL" id="KUG29438.1"/>
    </source>
</evidence>
<dbReference type="InterPro" id="IPR036043">
    <property type="entry name" value="Phosphoglycerate_kinase_sf"/>
</dbReference>
<comment type="catalytic activity">
    <reaction evidence="1">
        <text>(2R)-3-phosphoglycerate + ATP = (2R)-3-phospho-glyceroyl phosphate + ADP</text>
        <dbReference type="Rhea" id="RHEA:14801"/>
        <dbReference type="ChEBI" id="CHEBI:30616"/>
        <dbReference type="ChEBI" id="CHEBI:57604"/>
        <dbReference type="ChEBI" id="CHEBI:58272"/>
        <dbReference type="ChEBI" id="CHEBI:456216"/>
        <dbReference type="EC" id="2.7.2.3"/>
    </reaction>
</comment>
<keyword evidence="6" id="KW-0963">Cytoplasm</keyword>
<dbReference type="Pfam" id="PF00162">
    <property type="entry name" value="PGK"/>
    <property type="match status" value="1"/>
</dbReference>
<evidence type="ECO:0000256" key="4">
    <source>
        <dbReference type="ARBA" id="ARBA00011245"/>
    </source>
</evidence>
<evidence type="ECO:0000256" key="2">
    <source>
        <dbReference type="ARBA" id="ARBA00004838"/>
    </source>
</evidence>
<dbReference type="NCBIfam" id="TIGR01575">
    <property type="entry name" value="rimI"/>
    <property type="match status" value="1"/>
</dbReference>
<accession>A0A0W8G8U1</accession>
<comment type="similarity">
    <text evidence="3">Belongs to the phosphoglycerate kinase family.</text>
</comment>
<feature type="domain" description="N-acetyltransferase" evidence="12">
    <location>
        <begin position="1"/>
        <end position="143"/>
    </location>
</feature>
<dbReference type="GO" id="GO:0006094">
    <property type="term" value="P:gluconeogenesis"/>
    <property type="evidence" value="ECO:0007669"/>
    <property type="project" value="TreeGrafter"/>
</dbReference>
<name>A0A0W8G8U1_9ZZZZ</name>
<evidence type="ECO:0000256" key="11">
    <source>
        <dbReference type="ARBA" id="ARBA00023152"/>
    </source>
</evidence>
<dbReference type="EMBL" id="LNQE01000085">
    <property type="protein sequence ID" value="KUG29438.1"/>
    <property type="molecule type" value="Genomic_DNA"/>
</dbReference>
<gene>
    <name evidence="13" type="ORF">ASZ90_000668</name>
</gene>
<dbReference type="PANTHER" id="PTHR11406:SF23">
    <property type="entry name" value="PHOSPHOGLYCERATE KINASE 1, CHLOROPLASTIC-RELATED"/>
    <property type="match status" value="1"/>
</dbReference>
<dbReference type="AlphaFoldDB" id="A0A0W8G8U1"/>
<proteinExistence type="inferred from homology"/>
<dbReference type="GO" id="GO:0006096">
    <property type="term" value="P:glycolytic process"/>
    <property type="evidence" value="ECO:0007669"/>
    <property type="project" value="UniProtKB-KW"/>
</dbReference>
<evidence type="ECO:0000259" key="12">
    <source>
        <dbReference type="PROSITE" id="PS51186"/>
    </source>
</evidence>
<evidence type="ECO:0000256" key="5">
    <source>
        <dbReference type="ARBA" id="ARBA00013061"/>
    </source>
</evidence>
<evidence type="ECO:0000256" key="1">
    <source>
        <dbReference type="ARBA" id="ARBA00000642"/>
    </source>
</evidence>
<comment type="subunit">
    <text evidence="4">Monomer.</text>
</comment>
<dbReference type="InterPro" id="IPR006464">
    <property type="entry name" value="AcTrfase_RimI/Ard1"/>
</dbReference>
<dbReference type="Pfam" id="PF00583">
    <property type="entry name" value="Acetyltransf_1"/>
    <property type="match status" value="1"/>
</dbReference>
<dbReference type="SUPFAM" id="SSF53748">
    <property type="entry name" value="Phosphoglycerate kinase"/>
    <property type="match status" value="1"/>
</dbReference>
<dbReference type="CDD" id="cd00318">
    <property type="entry name" value="Phosphoglycerate_kinase"/>
    <property type="match status" value="1"/>
</dbReference>
<dbReference type="Gene3D" id="3.40.630.30">
    <property type="match status" value="1"/>
</dbReference>
<organism evidence="13">
    <name type="scientific">hydrocarbon metagenome</name>
    <dbReference type="NCBI Taxonomy" id="938273"/>
    <lineage>
        <taxon>unclassified sequences</taxon>
        <taxon>metagenomes</taxon>
        <taxon>ecological metagenomes</taxon>
    </lineage>
</organism>
<keyword evidence="8" id="KW-0547">Nucleotide-binding</keyword>
<dbReference type="InterPro" id="IPR001576">
    <property type="entry name" value="Phosphoglycerate_kinase"/>
</dbReference>
<dbReference type="PROSITE" id="PS51186">
    <property type="entry name" value="GNAT"/>
    <property type="match status" value="1"/>
</dbReference>
<dbReference type="EC" id="2.7.2.3" evidence="5"/>
<dbReference type="FunFam" id="3.40.50.1260:FF:000031">
    <property type="entry name" value="Phosphoglycerate kinase 1"/>
    <property type="match status" value="1"/>
</dbReference>
<reference evidence="13" key="1">
    <citation type="journal article" date="2015" name="Proc. Natl. Acad. Sci. U.S.A.">
        <title>Networks of energetic and metabolic interactions define dynamics in microbial communities.</title>
        <authorList>
            <person name="Embree M."/>
            <person name="Liu J.K."/>
            <person name="Al-Bassam M.M."/>
            <person name="Zengler K."/>
        </authorList>
    </citation>
    <scope>NUCLEOTIDE SEQUENCE</scope>
</reference>
<dbReference type="PRINTS" id="PR00477">
    <property type="entry name" value="PHGLYCKINASE"/>
</dbReference>